<keyword evidence="2" id="KW-1185">Reference proteome</keyword>
<name>A0A265NBG3_9BACI</name>
<dbReference type="RefSeq" id="WP_094885722.1">
    <property type="nucleotide sequence ID" value="NZ_NPMS01000004.1"/>
</dbReference>
<dbReference type="AlphaFoldDB" id="A0A265NBG3"/>
<organism evidence="1 2">
    <name type="scientific">Virgibacillus indicus</name>
    <dbReference type="NCBI Taxonomy" id="2024554"/>
    <lineage>
        <taxon>Bacteria</taxon>
        <taxon>Bacillati</taxon>
        <taxon>Bacillota</taxon>
        <taxon>Bacilli</taxon>
        <taxon>Bacillales</taxon>
        <taxon>Bacillaceae</taxon>
        <taxon>Virgibacillus</taxon>
    </lineage>
</organism>
<dbReference type="Proteomes" id="UP000216498">
    <property type="component" value="Unassembled WGS sequence"/>
</dbReference>
<proteinExistence type="predicted"/>
<protein>
    <submittedName>
        <fullName evidence="1">Uncharacterized protein</fullName>
    </submittedName>
</protein>
<evidence type="ECO:0000313" key="2">
    <source>
        <dbReference type="Proteomes" id="UP000216498"/>
    </source>
</evidence>
<accession>A0A265NBG3</accession>
<sequence length="62" mass="7251">MKKISSVILLSLFLFNYIFSYVGLTGEQIKLENQFIVANEEEPDPFDNEEEPEQFGIDNFFI</sequence>
<evidence type="ECO:0000313" key="1">
    <source>
        <dbReference type="EMBL" id="OZU88626.1"/>
    </source>
</evidence>
<dbReference type="EMBL" id="NPMS01000004">
    <property type="protein sequence ID" value="OZU88626.1"/>
    <property type="molecule type" value="Genomic_DNA"/>
</dbReference>
<reference evidence="1 2" key="1">
    <citation type="submission" date="2017-08" db="EMBL/GenBank/DDBJ databases">
        <title>Virgibacillus indicus sp. nov. and Virgibacillus profoundi sp. nov, two moderately halophilic bacteria isolated from marine sediment by using the Microfluidic Streak Plate.</title>
        <authorList>
            <person name="Xu B."/>
            <person name="Hu B."/>
            <person name="Wang J."/>
            <person name="Zhu Y."/>
            <person name="Huang L."/>
            <person name="Du W."/>
            <person name="Huang Y."/>
        </authorList>
    </citation>
    <scope>NUCLEOTIDE SEQUENCE [LARGE SCALE GENOMIC DNA]</scope>
    <source>
        <strain evidence="1 2">IO3-P2-C2</strain>
    </source>
</reference>
<comment type="caution">
    <text evidence="1">The sequence shown here is derived from an EMBL/GenBank/DDBJ whole genome shotgun (WGS) entry which is preliminary data.</text>
</comment>
<gene>
    <name evidence="1" type="ORF">CIL03_10030</name>
</gene>